<dbReference type="GO" id="GO:0005634">
    <property type="term" value="C:nucleus"/>
    <property type="evidence" value="ECO:0007669"/>
    <property type="project" value="UniProtKB-SubCell"/>
</dbReference>
<dbReference type="SUPFAM" id="SSF118290">
    <property type="entry name" value="WRKY DNA-binding domain"/>
    <property type="match status" value="2"/>
</dbReference>
<dbReference type="PANTHER" id="PTHR31221">
    <property type="entry name" value="WRKY TRANSCRIPTION FACTOR PROTEIN 1-RELATED"/>
    <property type="match status" value="1"/>
</dbReference>
<evidence type="ECO:0000256" key="7">
    <source>
        <dbReference type="SAM" id="MobiDB-lite"/>
    </source>
</evidence>
<evidence type="ECO:0000313" key="10">
    <source>
        <dbReference type="Proteomes" id="UP001457282"/>
    </source>
</evidence>
<dbReference type="GO" id="GO:0003700">
    <property type="term" value="F:DNA-binding transcription factor activity"/>
    <property type="evidence" value="ECO:0007669"/>
    <property type="project" value="InterPro"/>
</dbReference>
<keyword evidence="10" id="KW-1185">Reference proteome</keyword>
<keyword evidence="3" id="KW-0805">Transcription regulation</keyword>
<keyword evidence="2" id="KW-0677">Repeat</keyword>
<comment type="subcellular location">
    <subcellularLocation>
        <location evidence="1">Nucleus</location>
    </subcellularLocation>
</comment>
<dbReference type="InterPro" id="IPR044810">
    <property type="entry name" value="WRKY_plant"/>
</dbReference>
<organism evidence="9 10">
    <name type="scientific">Rubus argutus</name>
    <name type="common">Southern blackberry</name>
    <dbReference type="NCBI Taxonomy" id="59490"/>
    <lineage>
        <taxon>Eukaryota</taxon>
        <taxon>Viridiplantae</taxon>
        <taxon>Streptophyta</taxon>
        <taxon>Embryophyta</taxon>
        <taxon>Tracheophyta</taxon>
        <taxon>Spermatophyta</taxon>
        <taxon>Magnoliopsida</taxon>
        <taxon>eudicotyledons</taxon>
        <taxon>Gunneridae</taxon>
        <taxon>Pentapetalae</taxon>
        <taxon>rosids</taxon>
        <taxon>fabids</taxon>
        <taxon>Rosales</taxon>
        <taxon>Rosaceae</taxon>
        <taxon>Rosoideae</taxon>
        <taxon>Rosoideae incertae sedis</taxon>
        <taxon>Rubus</taxon>
    </lineage>
</organism>
<dbReference type="AlphaFoldDB" id="A0AAW1WLX4"/>
<proteinExistence type="predicted"/>
<dbReference type="Pfam" id="PF03106">
    <property type="entry name" value="WRKY"/>
    <property type="match status" value="2"/>
</dbReference>
<feature type="region of interest" description="Disordered" evidence="7">
    <location>
        <begin position="1"/>
        <end position="37"/>
    </location>
</feature>
<dbReference type="EMBL" id="JBEDUW010000006">
    <property type="protein sequence ID" value="KAK9925015.1"/>
    <property type="molecule type" value="Genomic_DNA"/>
</dbReference>
<keyword evidence="6" id="KW-0539">Nucleus</keyword>
<reference evidence="9 10" key="1">
    <citation type="journal article" date="2023" name="G3 (Bethesda)">
        <title>A chromosome-length genome assembly and annotation of blackberry (Rubus argutus, cv. 'Hillquist').</title>
        <authorList>
            <person name="Bruna T."/>
            <person name="Aryal R."/>
            <person name="Dudchenko O."/>
            <person name="Sargent D.J."/>
            <person name="Mead D."/>
            <person name="Buti M."/>
            <person name="Cavallini A."/>
            <person name="Hytonen T."/>
            <person name="Andres J."/>
            <person name="Pham M."/>
            <person name="Weisz D."/>
            <person name="Mascagni F."/>
            <person name="Usai G."/>
            <person name="Natali L."/>
            <person name="Bassil N."/>
            <person name="Fernandez G.E."/>
            <person name="Lomsadze A."/>
            <person name="Armour M."/>
            <person name="Olukolu B."/>
            <person name="Poorten T."/>
            <person name="Britton C."/>
            <person name="Davik J."/>
            <person name="Ashrafi H."/>
            <person name="Aiden E.L."/>
            <person name="Borodovsky M."/>
            <person name="Worthington M."/>
        </authorList>
    </citation>
    <scope>NUCLEOTIDE SEQUENCE [LARGE SCALE GENOMIC DNA]</scope>
    <source>
        <strain evidence="9">PI 553951</strain>
    </source>
</reference>
<dbReference type="FunFam" id="2.20.25.80:FF:000006">
    <property type="entry name" value="WRKY transcription factor"/>
    <property type="match status" value="1"/>
</dbReference>
<sequence length="526" mass="57168">MAAKHQDSISAPQPQRPVITLPPRPSAEALFSGGSGASPGPMTLVSNFFSDSCPDSEFRSFSQLLAGAMGSPLGQTRPIMFGENQNPVGTSAREGGSETGGDKNSGFKQSRPMNLMVTHSPLFTVPPGMSPSGLLNSPAGFFAPPSPFGISHQQALAHVTAQAALAQSNMQMQAGYQSSLLAAPTESQTSNPSSIPNEASQQQTAPSTSELRSSMVQSSEASHSDSKYHPTSHATDKPADDRYNWRKYGQKQVKGSEYPRSYYKCTHLNCPVKKKVERSPTGEITEIIYKGKHNHDPPQPNKRAKDGGGQNGLTDSQPKLENGLHRRVGDSNRSSEAAPERDHEYTQVAPVQLPSDSEDLVDGETREEGDADEPNPKRRNIDGVSSEVALPHKTVTEPKIIVQTRSEVDLLDDGYRWRKYGQKVVKGNPHPRSYYKCTYAGCNVRKHVERAATDPKAVITTYEGKHNHDVPAARNSSHNIANNNASQFKPPTVVAAEKHPLLKGREFGNNGQRPVVLQLKEEQITV</sequence>
<dbReference type="FunFam" id="2.20.25.80:FF:000001">
    <property type="entry name" value="WRKY transcription factor 33"/>
    <property type="match status" value="1"/>
</dbReference>
<gene>
    <name evidence="9" type="ORF">M0R45_033356</name>
</gene>
<keyword evidence="5" id="KW-0804">Transcription</keyword>
<evidence type="ECO:0000313" key="9">
    <source>
        <dbReference type="EMBL" id="KAK9925015.1"/>
    </source>
</evidence>
<feature type="compositionally biased region" description="Basic and acidic residues" evidence="7">
    <location>
        <begin position="363"/>
        <end position="381"/>
    </location>
</feature>
<feature type="region of interest" description="Disordered" evidence="7">
    <location>
        <begin position="85"/>
        <end position="110"/>
    </location>
</feature>
<accession>A0AAW1WLX4</accession>
<dbReference type="GO" id="GO:0043565">
    <property type="term" value="F:sequence-specific DNA binding"/>
    <property type="evidence" value="ECO:0007669"/>
    <property type="project" value="InterPro"/>
</dbReference>
<dbReference type="InterPro" id="IPR036576">
    <property type="entry name" value="WRKY_dom_sf"/>
</dbReference>
<evidence type="ECO:0000256" key="3">
    <source>
        <dbReference type="ARBA" id="ARBA00023015"/>
    </source>
</evidence>
<dbReference type="PROSITE" id="PS50811">
    <property type="entry name" value="WRKY"/>
    <property type="match status" value="2"/>
</dbReference>
<protein>
    <recommendedName>
        <fullName evidence="8">WRKY domain-containing protein</fullName>
    </recommendedName>
</protein>
<evidence type="ECO:0000256" key="2">
    <source>
        <dbReference type="ARBA" id="ARBA00022737"/>
    </source>
</evidence>
<name>A0AAW1WLX4_RUBAR</name>
<dbReference type="InterPro" id="IPR003657">
    <property type="entry name" value="WRKY_dom"/>
</dbReference>
<evidence type="ECO:0000256" key="4">
    <source>
        <dbReference type="ARBA" id="ARBA00023125"/>
    </source>
</evidence>
<feature type="region of interest" description="Disordered" evidence="7">
    <location>
        <begin position="182"/>
        <end position="389"/>
    </location>
</feature>
<evidence type="ECO:0000256" key="5">
    <source>
        <dbReference type="ARBA" id="ARBA00023163"/>
    </source>
</evidence>
<dbReference type="Proteomes" id="UP001457282">
    <property type="component" value="Unassembled WGS sequence"/>
</dbReference>
<dbReference type="PANTHER" id="PTHR31221:SF141">
    <property type="entry name" value="WRKY PROTEIN"/>
    <property type="match status" value="1"/>
</dbReference>
<feature type="compositionally biased region" description="Basic and acidic residues" evidence="7">
    <location>
        <begin position="222"/>
        <end position="244"/>
    </location>
</feature>
<evidence type="ECO:0000259" key="8">
    <source>
        <dbReference type="PROSITE" id="PS50811"/>
    </source>
</evidence>
<feature type="domain" description="WRKY" evidence="8">
    <location>
        <begin position="234"/>
        <end position="298"/>
    </location>
</feature>
<evidence type="ECO:0000256" key="1">
    <source>
        <dbReference type="ARBA" id="ARBA00004123"/>
    </source>
</evidence>
<keyword evidence="4" id="KW-0238">DNA-binding</keyword>
<evidence type="ECO:0000256" key="6">
    <source>
        <dbReference type="ARBA" id="ARBA00023242"/>
    </source>
</evidence>
<feature type="compositionally biased region" description="Polar residues" evidence="7">
    <location>
        <begin position="182"/>
        <end position="221"/>
    </location>
</feature>
<dbReference type="SMART" id="SM00774">
    <property type="entry name" value="WRKY"/>
    <property type="match status" value="2"/>
</dbReference>
<comment type="caution">
    <text evidence="9">The sequence shown here is derived from an EMBL/GenBank/DDBJ whole genome shotgun (WGS) entry which is preliminary data.</text>
</comment>
<dbReference type="Gene3D" id="2.20.25.80">
    <property type="entry name" value="WRKY domain"/>
    <property type="match status" value="2"/>
</dbReference>
<feature type="domain" description="WRKY" evidence="8">
    <location>
        <begin position="406"/>
        <end position="471"/>
    </location>
</feature>